<evidence type="ECO:0000256" key="2">
    <source>
        <dbReference type="ARBA" id="ARBA00007208"/>
    </source>
</evidence>
<evidence type="ECO:0000256" key="10">
    <source>
        <dbReference type="ARBA" id="ARBA00030772"/>
    </source>
</evidence>
<keyword evidence="9 11" id="KW-0472">Membrane</keyword>
<keyword evidence="5" id="KW-1003">Cell membrane</keyword>
<evidence type="ECO:0000313" key="12">
    <source>
        <dbReference type="EMBL" id="RUO62590.1"/>
    </source>
</evidence>
<evidence type="ECO:0000256" key="8">
    <source>
        <dbReference type="ARBA" id="ARBA00022927"/>
    </source>
</evidence>
<dbReference type="OrthoDB" id="6118198at2"/>
<dbReference type="AlphaFoldDB" id="A0A432YNR3"/>
<evidence type="ECO:0000256" key="7">
    <source>
        <dbReference type="ARBA" id="ARBA00022692"/>
    </source>
</evidence>
<protein>
    <recommendedName>
        <fullName evidence="3">Type II secretion system protein N</fullName>
    </recommendedName>
    <alternativeName>
        <fullName evidence="10">General secretion pathway protein N</fullName>
    </alternativeName>
</protein>
<comment type="subcellular location">
    <subcellularLocation>
        <location evidence="1">Cell inner membrane</location>
    </subcellularLocation>
</comment>
<evidence type="ECO:0000256" key="9">
    <source>
        <dbReference type="ARBA" id="ARBA00023136"/>
    </source>
</evidence>
<evidence type="ECO:0000256" key="3">
    <source>
        <dbReference type="ARBA" id="ARBA00021563"/>
    </source>
</evidence>
<dbReference type="GO" id="GO:0005886">
    <property type="term" value="C:plasma membrane"/>
    <property type="evidence" value="ECO:0007669"/>
    <property type="project" value="UniProtKB-SubCell"/>
</dbReference>
<accession>A0A432YNR3</accession>
<feature type="transmembrane region" description="Helical" evidence="11">
    <location>
        <begin position="6"/>
        <end position="30"/>
    </location>
</feature>
<dbReference type="EMBL" id="PIPY01000003">
    <property type="protein sequence ID" value="RUO62590.1"/>
    <property type="molecule type" value="Genomic_DNA"/>
</dbReference>
<comment type="caution">
    <text evidence="12">The sequence shown here is derived from an EMBL/GenBank/DDBJ whole genome shotgun (WGS) entry which is preliminary data.</text>
</comment>
<dbReference type="InterPro" id="IPR022792">
    <property type="entry name" value="T2SS_protein-GspN"/>
</dbReference>
<evidence type="ECO:0000313" key="13">
    <source>
        <dbReference type="Proteomes" id="UP000288259"/>
    </source>
</evidence>
<evidence type="ECO:0000256" key="1">
    <source>
        <dbReference type="ARBA" id="ARBA00004533"/>
    </source>
</evidence>
<dbReference type="GO" id="GO:0015627">
    <property type="term" value="C:type II protein secretion system complex"/>
    <property type="evidence" value="ECO:0007669"/>
    <property type="project" value="InterPro"/>
</dbReference>
<comment type="similarity">
    <text evidence="2">Belongs to the GSP N family.</text>
</comment>
<name>A0A432YNR3_9GAMM</name>
<keyword evidence="6" id="KW-0997">Cell inner membrane</keyword>
<organism evidence="12 13">
    <name type="scientific">Pseudidiomarina insulisalsae</name>
    <dbReference type="NCBI Taxonomy" id="575789"/>
    <lineage>
        <taxon>Bacteria</taxon>
        <taxon>Pseudomonadati</taxon>
        <taxon>Pseudomonadota</taxon>
        <taxon>Gammaproteobacteria</taxon>
        <taxon>Alteromonadales</taxon>
        <taxon>Idiomarinaceae</taxon>
        <taxon>Pseudidiomarina</taxon>
    </lineage>
</organism>
<reference evidence="13" key="1">
    <citation type="journal article" date="2018" name="Front. Microbiol.">
        <title>Genome-Based Analysis Reveals the Taxonomy and Diversity of the Family Idiomarinaceae.</title>
        <authorList>
            <person name="Liu Y."/>
            <person name="Lai Q."/>
            <person name="Shao Z."/>
        </authorList>
    </citation>
    <scope>NUCLEOTIDE SEQUENCE [LARGE SCALE GENOMIC DNA]</scope>
    <source>
        <strain evidence="13">CVS-6</strain>
    </source>
</reference>
<keyword evidence="13" id="KW-1185">Reference proteome</keyword>
<dbReference type="Proteomes" id="UP000288259">
    <property type="component" value="Unassembled WGS sequence"/>
</dbReference>
<sequence>MSWRWLLWLLPVYLIGLVVFAPARLLLWFIPAQSGIELSAISGTLWDGQASVSAPANQQLTLTFHQVQWQLQPWALFTGKAQLAFRVPSGNTVQGSGTATLGINGAVQLQGEFSGNLQEAIQTYQLPVPVTLNGDWSLNVQQFQLNDLADGHWCNELQARVVSRDTEVRFNQRWSDLGEFSTLLSCNAGNEIVADMAADNRLGLSFETVIGGTQQSPRIAISGSMRPTTQTPREVADMLVFLGRPDATGAYQFRFTL</sequence>
<evidence type="ECO:0000256" key="5">
    <source>
        <dbReference type="ARBA" id="ARBA00022475"/>
    </source>
</evidence>
<dbReference type="GO" id="GO:0015628">
    <property type="term" value="P:protein secretion by the type II secretion system"/>
    <property type="evidence" value="ECO:0007669"/>
    <property type="project" value="InterPro"/>
</dbReference>
<dbReference type="Pfam" id="PF01203">
    <property type="entry name" value="T2SSN"/>
    <property type="match status" value="1"/>
</dbReference>
<keyword evidence="11" id="KW-1133">Transmembrane helix</keyword>
<keyword evidence="8" id="KW-0653">Protein transport</keyword>
<evidence type="ECO:0000256" key="11">
    <source>
        <dbReference type="SAM" id="Phobius"/>
    </source>
</evidence>
<dbReference type="RefSeq" id="WP_126753954.1">
    <property type="nucleotide sequence ID" value="NZ_PIPY01000003.1"/>
</dbReference>
<evidence type="ECO:0000256" key="6">
    <source>
        <dbReference type="ARBA" id="ARBA00022519"/>
    </source>
</evidence>
<proteinExistence type="inferred from homology"/>
<keyword evidence="4" id="KW-0813">Transport</keyword>
<gene>
    <name evidence="12" type="ORF">CWI71_03930</name>
</gene>
<evidence type="ECO:0000256" key="4">
    <source>
        <dbReference type="ARBA" id="ARBA00022448"/>
    </source>
</evidence>
<keyword evidence="7 11" id="KW-0812">Transmembrane</keyword>